<evidence type="ECO:0000256" key="1">
    <source>
        <dbReference type="SAM" id="Phobius"/>
    </source>
</evidence>
<dbReference type="EMBL" id="HBUE01021063">
    <property type="protein sequence ID" value="CAG6452614.1"/>
    <property type="molecule type" value="Transcribed_RNA"/>
</dbReference>
<organism evidence="2">
    <name type="scientific">Culex pipiens</name>
    <name type="common">House mosquito</name>
    <dbReference type="NCBI Taxonomy" id="7175"/>
    <lineage>
        <taxon>Eukaryota</taxon>
        <taxon>Metazoa</taxon>
        <taxon>Ecdysozoa</taxon>
        <taxon>Arthropoda</taxon>
        <taxon>Hexapoda</taxon>
        <taxon>Insecta</taxon>
        <taxon>Pterygota</taxon>
        <taxon>Neoptera</taxon>
        <taxon>Endopterygota</taxon>
        <taxon>Diptera</taxon>
        <taxon>Nematocera</taxon>
        <taxon>Culicoidea</taxon>
        <taxon>Culicidae</taxon>
        <taxon>Culicinae</taxon>
        <taxon>Culicini</taxon>
        <taxon>Culex</taxon>
        <taxon>Culex</taxon>
    </lineage>
</organism>
<keyword evidence="1" id="KW-1133">Transmembrane helix</keyword>
<keyword evidence="1" id="KW-0472">Membrane</keyword>
<name>A0A8D8F025_CULPI</name>
<reference evidence="2" key="1">
    <citation type="submission" date="2021-05" db="EMBL/GenBank/DDBJ databases">
        <authorList>
            <person name="Alioto T."/>
            <person name="Alioto T."/>
            <person name="Gomez Garrido J."/>
        </authorList>
    </citation>
    <scope>NUCLEOTIDE SEQUENCE</scope>
</reference>
<evidence type="ECO:0000313" key="2">
    <source>
        <dbReference type="EMBL" id="CAG6452610.1"/>
    </source>
</evidence>
<proteinExistence type="predicted"/>
<accession>A0A8D8F025</accession>
<protein>
    <submittedName>
        <fullName evidence="2">(northern house mosquito) hypothetical protein</fullName>
    </submittedName>
</protein>
<sequence length="140" mass="15799">MNFCWRFLGRFLTFPQLPLKHLRTIDHPSTGIINGHQFGNLLFTTLLPLRLTLGPRRNRSPPSPLLTPARQLHNLGRIDLVVERHTVVVDLVNHGLTPPNEQIVIVLGHVVGVLVAVVRTRVVPVVVFLFAAIFFIRVEI</sequence>
<keyword evidence="1" id="KW-0812">Transmembrane</keyword>
<dbReference type="AlphaFoldDB" id="A0A8D8F025"/>
<feature type="transmembrane region" description="Helical" evidence="1">
    <location>
        <begin position="103"/>
        <end position="136"/>
    </location>
</feature>
<dbReference type="EMBL" id="HBUE01021058">
    <property type="protein sequence ID" value="CAG6452610.1"/>
    <property type="molecule type" value="Transcribed_RNA"/>
</dbReference>